<feature type="transmembrane region" description="Helical" evidence="2">
    <location>
        <begin position="16"/>
        <end position="36"/>
    </location>
</feature>
<organism evidence="3 4">
    <name type="scientific">Alloalcanivorax xenomutans</name>
    <dbReference type="NCBI Taxonomy" id="1094342"/>
    <lineage>
        <taxon>Bacteria</taxon>
        <taxon>Pseudomonadati</taxon>
        <taxon>Pseudomonadota</taxon>
        <taxon>Gammaproteobacteria</taxon>
        <taxon>Oceanospirillales</taxon>
        <taxon>Alcanivoracaceae</taxon>
        <taxon>Alloalcanivorax</taxon>
    </lineage>
</organism>
<dbReference type="AlphaFoldDB" id="A0A9Q3W8P3"/>
<sequence length="407" mass="44392">MSLWQRWRPWLRQERVLLVELATMLLMALVIGVYFLEHFSARLEEQQRQELTSLARQTALRAAESMVSDDLISLNVIARETRALDTVSEARFLSVARQPLAGGELPSAATVRVEVPVALADGEPAGALVLAARPSTAREGLESGYVLVVLGVLLLRVAGEVMWRRIQRGQPPRANGETPVEDLDNGGAEALDGAPPSIVFRRPQGNGGPGGSDLRLSIVNFDHFRQRYTADALRALLDDYHHLLSEVARLYGGQVERGLGDRALVRFPGQPLSSTSFAALCAGLLFLRLARLQGPRRKAHQAPALEFKALVCDDFGEEESWALCVAGVPGRLQVPESQLTRGELDVKALYQPERALTVMAGERQVRLQPVEQLAYRYQALLRSQAEAVMGDGLGSGPAGEDGVSPSR</sequence>
<feature type="region of interest" description="Disordered" evidence="1">
    <location>
        <begin position="170"/>
        <end position="208"/>
    </location>
</feature>
<protein>
    <recommendedName>
        <fullName evidence="5">Guanylate cyclase domain-containing protein</fullName>
    </recommendedName>
</protein>
<accession>A0A9Q3W8P3</accession>
<keyword evidence="2" id="KW-0812">Transmembrane</keyword>
<evidence type="ECO:0000313" key="3">
    <source>
        <dbReference type="EMBL" id="MCE7511041.1"/>
    </source>
</evidence>
<comment type="caution">
    <text evidence="3">The sequence shown here is derived from an EMBL/GenBank/DDBJ whole genome shotgun (WGS) entry which is preliminary data.</text>
</comment>
<dbReference type="Proteomes" id="UP001107961">
    <property type="component" value="Unassembled WGS sequence"/>
</dbReference>
<dbReference type="EMBL" id="JAJVKT010000037">
    <property type="protein sequence ID" value="MCE7511041.1"/>
    <property type="molecule type" value="Genomic_DNA"/>
</dbReference>
<dbReference type="KEGG" id="axe:P40_02705"/>
<dbReference type="InterPro" id="IPR029787">
    <property type="entry name" value="Nucleotide_cyclase"/>
</dbReference>
<evidence type="ECO:0008006" key="5">
    <source>
        <dbReference type="Google" id="ProtNLM"/>
    </source>
</evidence>
<evidence type="ECO:0000313" key="4">
    <source>
        <dbReference type="Proteomes" id="UP001107961"/>
    </source>
</evidence>
<evidence type="ECO:0000256" key="2">
    <source>
        <dbReference type="SAM" id="Phobius"/>
    </source>
</evidence>
<keyword evidence="2" id="KW-0472">Membrane</keyword>
<name>A0A9Q3W8P3_9GAMM</name>
<reference evidence="3" key="1">
    <citation type="submission" date="2022-01" db="EMBL/GenBank/DDBJ databases">
        <authorList>
            <person name="Karlyshev A.V."/>
            <person name="Jaspars M."/>
        </authorList>
    </citation>
    <scope>NUCLEOTIDE SEQUENCE</scope>
    <source>
        <strain evidence="3">AGSA3-2</strain>
    </source>
</reference>
<dbReference type="Gene3D" id="3.30.70.1230">
    <property type="entry name" value="Nucleotide cyclase"/>
    <property type="match status" value="1"/>
</dbReference>
<dbReference type="SUPFAM" id="SSF55073">
    <property type="entry name" value="Nucleotide cyclase"/>
    <property type="match status" value="1"/>
</dbReference>
<proteinExistence type="predicted"/>
<evidence type="ECO:0000256" key="1">
    <source>
        <dbReference type="SAM" id="MobiDB-lite"/>
    </source>
</evidence>
<gene>
    <name evidence="3" type="ORF">LZG35_20595</name>
</gene>
<keyword evidence="2" id="KW-1133">Transmembrane helix</keyword>
<keyword evidence="4" id="KW-1185">Reference proteome</keyword>
<dbReference type="RefSeq" id="WP_097058119.1">
    <property type="nucleotide sequence ID" value="NZ_CP012331.1"/>
</dbReference>